<feature type="coiled-coil region" evidence="1">
    <location>
        <begin position="230"/>
        <end position="264"/>
    </location>
</feature>
<evidence type="ECO:0000313" key="4">
    <source>
        <dbReference type="EMBL" id="ACB25419.1"/>
    </source>
</evidence>
<dbReference type="AlphaFoldDB" id="B1LTQ0"/>
<dbReference type="Gene3D" id="2.40.30.170">
    <property type="match status" value="1"/>
</dbReference>
<feature type="compositionally biased region" description="Basic and acidic residues" evidence="2">
    <location>
        <begin position="22"/>
        <end position="36"/>
    </location>
</feature>
<dbReference type="Proteomes" id="UP000006589">
    <property type="component" value="Chromosome"/>
</dbReference>
<dbReference type="Gene3D" id="1.10.287.470">
    <property type="entry name" value="Helix hairpin bin"/>
    <property type="match status" value="1"/>
</dbReference>
<dbReference type="InterPro" id="IPR050739">
    <property type="entry name" value="MFP"/>
</dbReference>
<evidence type="ECO:0000256" key="1">
    <source>
        <dbReference type="SAM" id="Coils"/>
    </source>
</evidence>
<dbReference type="GeneID" id="6139490"/>
<name>B1LTQ0_METRJ</name>
<dbReference type="PANTHER" id="PTHR30386:SF24">
    <property type="entry name" value="MULTIDRUG RESISTANCE EFFLUX PUMP"/>
    <property type="match status" value="1"/>
</dbReference>
<dbReference type="HOGENOM" id="CLU_018816_15_1_5"/>
<dbReference type="KEGG" id="mrd:Mrad2831_3442"/>
<evidence type="ECO:0000256" key="3">
    <source>
        <dbReference type="SAM" id="Phobius"/>
    </source>
</evidence>
<dbReference type="GO" id="GO:0055085">
    <property type="term" value="P:transmembrane transport"/>
    <property type="evidence" value="ECO:0007669"/>
    <property type="project" value="InterPro"/>
</dbReference>
<evidence type="ECO:0000256" key="2">
    <source>
        <dbReference type="SAM" id="MobiDB-lite"/>
    </source>
</evidence>
<reference evidence="4 5" key="1">
    <citation type="submission" date="2008-03" db="EMBL/GenBank/DDBJ databases">
        <title>Complete sequence of chromosome of Methylobacterium radiotolerans JCM 2831.</title>
        <authorList>
            <consortium name="US DOE Joint Genome Institute"/>
            <person name="Copeland A."/>
            <person name="Lucas S."/>
            <person name="Lapidus A."/>
            <person name="Glavina del Rio T."/>
            <person name="Dalin E."/>
            <person name="Tice H."/>
            <person name="Bruce D."/>
            <person name="Goodwin L."/>
            <person name="Pitluck S."/>
            <person name="Kiss H."/>
            <person name="Brettin T."/>
            <person name="Detter J.C."/>
            <person name="Han C."/>
            <person name="Kuske C.R."/>
            <person name="Schmutz J."/>
            <person name="Larimer F."/>
            <person name="Land M."/>
            <person name="Hauser L."/>
            <person name="Kyrpides N."/>
            <person name="Mikhailova N."/>
            <person name="Marx C.J."/>
            <person name="Richardson P."/>
        </authorList>
    </citation>
    <scope>NUCLEOTIDE SEQUENCE [LARGE SCALE GENOMIC DNA]</scope>
    <source>
        <strain evidence="5">ATCC 27329 / DSM 1819 / JCM 2831 / NBRC 15690 / NCIMB 10815 / 0-1</strain>
    </source>
</reference>
<dbReference type="Gene3D" id="2.40.50.100">
    <property type="match status" value="1"/>
</dbReference>
<protein>
    <submittedName>
        <fullName evidence="4">Secretion protein HlyD family protein</fullName>
    </submittedName>
</protein>
<gene>
    <name evidence="4" type="ordered locus">Mrad2831_3442</name>
</gene>
<keyword evidence="1" id="KW-0175">Coiled coil</keyword>
<dbReference type="STRING" id="426355.Mrad2831_3442"/>
<organism evidence="4 5">
    <name type="scientific">Methylobacterium radiotolerans (strain ATCC 27329 / DSM 1819 / JCM 2831 / NBRC 15690 / NCIMB 10815 / 0-1)</name>
    <dbReference type="NCBI Taxonomy" id="426355"/>
    <lineage>
        <taxon>Bacteria</taxon>
        <taxon>Pseudomonadati</taxon>
        <taxon>Pseudomonadota</taxon>
        <taxon>Alphaproteobacteria</taxon>
        <taxon>Hyphomicrobiales</taxon>
        <taxon>Methylobacteriaceae</taxon>
        <taxon>Methylobacterium</taxon>
    </lineage>
</organism>
<dbReference type="EMBL" id="CP001001">
    <property type="protein sequence ID" value="ACB25419.1"/>
    <property type="molecule type" value="Genomic_DNA"/>
</dbReference>
<evidence type="ECO:0000313" key="5">
    <source>
        <dbReference type="Proteomes" id="UP000006589"/>
    </source>
</evidence>
<dbReference type="OrthoDB" id="9811754at2"/>
<feature type="coiled-coil region" evidence="1">
    <location>
        <begin position="144"/>
        <end position="185"/>
    </location>
</feature>
<dbReference type="RefSeq" id="WP_012320382.1">
    <property type="nucleotide sequence ID" value="NC_010505.1"/>
</dbReference>
<accession>B1LTQ0</accession>
<keyword evidence="3" id="KW-1133">Transmembrane helix</keyword>
<keyword evidence="3" id="KW-0472">Membrane</keyword>
<proteinExistence type="predicted"/>
<sequence>MSLREDADRPSSGLETGIETGIETRIEAGDEARAERTAPAAAAASLPTPVPVEAPPARKRSMRRLVLLGLLTAALGGGAYQGWQWWTVGRFFVSTDDAYVQADISVLAAKIPGYLQSVPVVNGLAVRKGDVIAKLDDGDYRLALQAAQDKLATQESTIARIGRQAEAAQAQVAQAAAQLDATRADAVRAQADFARSTQMQADYVAKSRIDQTRADRDRTEASVKAMEAGLLAARANVDVLQAQKREAESLAAELRTAVDRARRDLDFTVIRAPFDGVVGNKAVEAGAYVGPGTRVAALVPLQSVRIDANFKETQVERMRPGQPVTVTVDAYPDREIHAVVESFSPASGSVFSLLPPDNATGNFTKIVQRLPVRVRVPEEVAREGLLRPGLSAVVRVDTRTGADRSVLDRASAPRPVSTASR</sequence>
<dbReference type="PANTHER" id="PTHR30386">
    <property type="entry name" value="MEMBRANE FUSION SUBUNIT OF EMRAB-TOLC MULTIDRUG EFFLUX PUMP"/>
    <property type="match status" value="1"/>
</dbReference>
<keyword evidence="3" id="KW-0812">Transmembrane</keyword>
<dbReference type="SUPFAM" id="SSF111369">
    <property type="entry name" value="HlyD-like secretion proteins"/>
    <property type="match status" value="2"/>
</dbReference>
<feature type="transmembrane region" description="Helical" evidence="3">
    <location>
        <begin position="65"/>
        <end position="86"/>
    </location>
</feature>
<dbReference type="eggNOG" id="COG1566">
    <property type="taxonomic scope" value="Bacteria"/>
</dbReference>
<feature type="region of interest" description="Disordered" evidence="2">
    <location>
        <begin position="1"/>
        <end position="55"/>
    </location>
</feature>